<dbReference type="InterPro" id="IPR003439">
    <property type="entry name" value="ABC_transporter-like_ATP-bd"/>
</dbReference>
<dbReference type="GO" id="GO:1903805">
    <property type="term" value="P:L-valine import across plasma membrane"/>
    <property type="evidence" value="ECO:0000318"/>
    <property type="project" value="GO_Central"/>
</dbReference>
<dbReference type="SUPFAM" id="SSF52540">
    <property type="entry name" value="P-loop containing nucleoside triphosphate hydrolases"/>
    <property type="match status" value="1"/>
</dbReference>
<dbReference type="Pfam" id="PF12399">
    <property type="entry name" value="BCA_ABC_TP_C"/>
    <property type="match status" value="1"/>
</dbReference>
<dbReference type="PANTHER" id="PTHR45772:SF7">
    <property type="entry name" value="AMINO ACID ABC TRANSPORTER ATP-BINDING PROTEIN"/>
    <property type="match status" value="1"/>
</dbReference>
<dbReference type="GO" id="GO:0005886">
    <property type="term" value="C:plasma membrane"/>
    <property type="evidence" value="ECO:0000318"/>
    <property type="project" value="GO_Central"/>
</dbReference>
<dbReference type="PROSITE" id="PS50893">
    <property type="entry name" value="ABC_TRANSPORTER_2"/>
    <property type="match status" value="1"/>
</dbReference>
<dbReference type="HOGENOM" id="CLU_000604_1_2_3"/>
<keyword evidence="3" id="KW-0067">ATP-binding</keyword>
<evidence type="ECO:0000256" key="3">
    <source>
        <dbReference type="ARBA" id="ARBA00022840"/>
    </source>
</evidence>
<evidence type="ECO:0000313" key="5">
    <source>
        <dbReference type="EMBL" id="BAC90221.1"/>
    </source>
</evidence>
<dbReference type="CDD" id="cd03219">
    <property type="entry name" value="ABC_Mj1267_LivG_branched"/>
    <property type="match status" value="1"/>
</dbReference>
<dbReference type="GO" id="GO:0015192">
    <property type="term" value="F:L-phenylalanine transmembrane transporter activity"/>
    <property type="evidence" value="ECO:0000318"/>
    <property type="project" value="GO_Central"/>
</dbReference>
<keyword evidence="6" id="KW-1185">Reference proteome</keyword>
<evidence type="ECO:0000256" key="1">
    <source>
        <dbReference type="ARBA" id="ARBA00022448"/>
    </source>
</evidence>
<dbReference type="FunFam" id="3.40.50.300:FF:000421">
    <property type="entry name" value="Branched-chain amino acid ABC transporter ATP-binding protein"/>
    <property type="match status" value="1"/>
</dbReference>
<gene>
    <name evidence="5" type="ordered locus">glr2280</name>
</gene>
<dbReference type="InterPro" id="IPR051120">
    <property type="entry name" value="ABC_AA/LPS_Transport"/>
</dbReference>
<reference evidence="5 6" key="2">
    <citation type="journal article" date="2003" name="DNA Res.">
        <title>Complete genome structure of Gloeobacter violaceus PCC 7421, a cyanobacterium that lacks thylakoids (supplement).</title>
        <authorList>
            <person name="Nakamura Y."/>
            <person name="Kaneko T."/>
            <person name="Sato S."/>
            <person name="Mimuro M."/>
            <person name="Miyashita H."/>
            <person name="Tsuchiya T."/>
            <person name="Sasamoto S."/>
            <person name="Watanabe A."/>
            <person name="Kawashima K."/>
            <person name="Kishida Y."/>
            <person name="Kiyokawa C."/>
            <person name="Kohara M."/>
            <person name="Matsumoto M."/>
            <person name="Matsuno A."/>
            <person name="Nakazaki N."/>
            <person name="Shimpo S."/>
            <person name="Takeuchi C."/>
            <person name="Yamada M."/>
            <person name="Tabata S."/>
        </authorList>
    </citation>
    <scope>NUCLEOTIDE SEQUENCE [LARGE SCALE GENOMIC DNA]</scope>
    <source>
        <strain evidence="6">ATCC 29082 / PCC 7421</strain>
    </source>
</reference>
<reference evidence="5 6" key="1">
    <citation type="journal article" date="2003" name="DNA Res.">
        <title>Complete genome structure of Gloeobacter violaceus PCC 7421, a cyanobacterium that lacks thylakoids.</title>
        <authorList>
            <person name="Nakamura Y."/>
            <person name="Kaneko T."/>
            <person name="Sato S."/>
            <person name="Mimuro M."/>
            <person name="Miyashita H."/>
            <person name="Tsuchiya T."/>
            <person name="Sasamoto S."/>
            <person name="Watanabe A."/>
            <person name="Kawashima K."/>
            <person name="Kishida Y."/>
            <person name="Kiyokawa C."/>
            <person name="Kohara M."/>
            <person name="Matsumoto M."/>
            <person name="Matsuno A."/>
            <person name="Nakazaki N."/>
            <person name="Shimpo S."/>
            <person name="Takeuchi C."/>
            <person name="Yamada M."/>
            <person name="Tabata S."/>
        </authorList>
    </citation>
    <scope>NUCLEOTIDE SEQUENCE [LARGE SCALE GENOMIC DNA]</scope>
    <source>
        <strain evidence="6">ATCC 29082 / PCC 7421</strain>
    </source>
</reference>
<feature type="domain" description="ABC transporter" evidence="4">
    <location>
        <begin position="4"/>
        <end position="251"/>
    </location>
</feature>
<dbReference type="EnsemblBacteria" id="BAC90221">
    <property type="protein sequence ID" value="BAC90221"/>
    <property type="gene ID" value="BAC90221"/>
</dbReference>
<dbReference type="RefSeq" id="WP_011142277.1">
    <property type="nucleotide sequence ID" value="NC_005125.1"/>
</dbReference>
<evidence type="ECO:0000313" key="6">
    <source>
        <dbReference type="Proteomes" id="UP000000557"/>
    </source>
</evidence>
<dbReference type="eggNOG" id="COG0411">
    <property type="taxonomic scope" value="Bacteria"/>
</dbReference>
<dbReference type="STRING" id="251221.gene:10759775"/>
<dbReference type="EMBL" id="BA000045">
    <property type="protein sequence ID" value="BAC90221.1"/>
    <property type="molecule type" value="Genomic_DNA"/>
</dbReference>
<dbReference type="GO" id="GO:0015808">
    <property type="term" value="P:L-alanine transport"/>
    <property type="evidence" value="ECO:0000318"/>
    <property type="project" value="GO_Central"/>
</dbReference>
<dbReference type="GO" id="GO:0015188">
    <property type="term" value="F:L-isoleucine transmembrane transporter activity"/>
    <property type="evidence" value="ECO:0000318"/>
    <property type="project" value="GO_Central"/>
</dbReference>
<dbReference type="KEGG" id="gvi:glr2280"/>
<dbReference type="GO" id="GO:1903806">
    <property type="term" value="P:L-isoleucine import across plasma membrane"/>
    <property type="evidence" value="ECO:0000318"/>
    <property type="project" value="GO_Central"/>
</dbReference>
<evidence type="ECO:0000259" key="4">
    <source>
        <dbReference type="PROSITE" id="PS50893"/>
    </source>
</evidence>
<dbReference type="Proteomes" id="UP000000557">
    <property type="component" value="Chromosome"/>
</dbReference>
<keyword evidence="2" id="KW-0547">Nucleotide-binding</keyword>
<dbReference type="InterPro" id="IPR003593">
    <property type="entry name" value="AAA+_ATPase"/>
</dbReference>
<dbReference type="GO" id="GO:0016887">
    <property type="term" value="F:ATP hydrolysis activity"/>
    <property type="evidence" value="ECO:0007669"/>
    <property type="project" value="InterPro"/>
</dbReference>
<evidence type="ECO:0000256" key="2">
    <source>
        <dbReference type="ARBA" id="ARBA00022741"/>
    </source>
</evidence>
<dbReference type="SMART" id="SM00382">
    <property type="entry name" value="AAA"/>
    <property type="match status" value="1"/>
</dbReference>
<dbReference type="InterPro" id="IPR032823">
    <property type="entry name" value="BCA_ABC_TP_C"/>
</dbReference>
<name>Q7NIA3_GLOVI</name>
<keyword evidence="1" id="KW-0813">Transport</keyword>
<organism evidence="5 6">
    <name type="scientific">Gloeobacter violaceus (strain ATCC 29082 / PCC 7421)</name>
    <dbReference type="NCBI Taxonomy" id="251221"/>
    <lineage>
        <taxon>Bacteria</taxon>
        <taxon>Bacillati</taxon>
        <taxon>Cyanobacteriota</taxon>
        <taxon>Cyanophyceae</taxon>
        <taxon>Gloeobacterales</taxon>
        <taxon>Gloeobacteraceae</taxon>
        <taxon>Gloeobacter</taxon>
    </lineage>
</organism>
<dbReference type="InterPro" id="IPR027417">
    <property type="entry name" value="P-loop_NTPase"/>
</dbReference>
<dbReference type="GO" id="GO:0005304">
    <property type="term" value="F:L-valine transmembrane transporter activity"/>
    <property type="evidence" value="ECO:0000318"/>
    <property type="project" value="GO_Central"/>
</dbReference>
<dbReference type="InParanoid" id="Q7NIA3"/>
<protein>
    <submittedName>
        <fullName evidence="5">Glr2280 protein</fullName>
    </submittedName>
</protein>
<proteinExistence type="predicted"/>
<dbReference type="PATRIC" id="fig|251221.4.peg.2315"/>
<dbReference type="GO" id="GO:0005524">
    <property type="term" value="F:ATP binding"/>
    <property type="evidence" value="ECO:0007669"/>
    <property type="project" value="UniProtKB-KW"/>
</dbReference>
<dbReference type="Pfam" id="PF00005">
    <property type="entry name" value="ABC_tran"/>
    <property type="match status" value="1"/>
</dbReference>
<dbReference type="Gene3D" id="3.40.50.300">
    <property type="entry name" value="P-loop containing nucleotide triphosphate hydrolases"/>
    <property type="match status" value="1"/>
</dbReference>
<dbReference type="PANTHER" id="PTHR45772">
    <property type="entry name" value="CONSERVED COMPONENT OF ABC TRANSPORTER FOR NATURAL AMINO ACIDS-RELATED"/>
    <property type="match status" value="1"/>
</dbReference>
<accession>Q7NIA3</accession>
<dbReference type="GO" id="GO:0042941">
    <property type="term" value="P:D-alanine transmembrane transport"/>
    <property type="evidence" value="ECO:0000318"/>
    <property type="project" value="GO_Central"/>
</dbReference>
<dbReference type="PhylomeDB" id="Q7NIA3"/>
<dbReference type="OrthoDB" id="538665at2"/>
<dbReference type="AlphaFoldDB" id="Q7NIA3"/>
<sequence>MPLLVVENLTKRFGGLVAVNNVSFSVEPAEILSVIGPNGAGKTTLFNMLTGIHQASEGNASLAGRPLTGLKPHQIAEVGLARTFQNIRLFGSMTALENVMIGRHSRTRGGFWSALLPGKAGIEEERQIAERAHAELAFVGLTARASQSADRLPYGDQRRLEVARALATDPQMVLLDEPAAGMNPQETAALVGLIRKIQSRGVTVVLIEHDMNLVMSLSDRIVVMNFGQKIADGKPAQVRSNPQVIAAYLGGAV</sequence>